<evidence type="ECO:0000313" key="3">
    <source>
        <dbReference type="Proteomes" id="UP000091820"/>
    </source>
</evidence>
<proteinExistence type="predicted"/>
<feature type="region of interest" description="Disordered" evidence="1">
    <location>
        <begin position="91"/>
        <end position="129"/>
    </location>
</feature>
<organism evidence="2 3">
    <name type="scientific">Glossina brevipalpis</name>
    <dbReference type="NCBI Taxonomy" id="37001"/>
    <lineage>
        <taxon>Eukaryota</taxon>
        <taxon>Metazoa</taxon>
        <taxon>Ecdysozoa</taxon>
        <taxon>Arthropoda</taxon>
        <taxon>Hexapoda</taxon>
        <taxon>Insecta</taxon>
        <taxon>Pterygota</taxon>
        <taxon>Neoptera</taxon>
        <taxon>Endopterygota</taxon>
        <taxon>Diptera</taxon>
        <taxon>Brachycera</taxon>
        <taxon>Muscomorpha</taxon>
        <taxon>Hippoboscoidea</taxon>
        <taxon>Glossinidae</taxon>
        <taxon>Glossina</taxon>
    </lineage>
</organism>
<dbReference type="EnsemblMetazoa" id="GBRI020313-RA">
    <property type="protein sequence ID" value="GBRI020313-PA"/>
    <property type="gene ID" value="GBRI020313"/>
</dbReference>
<sequence length="129" mass="14341">MKKENGKTEMGRAPAPLGNFLMSISFKNQCKIAYMDSFEYFVIIRLIKSMQHNKAEHRGRQNKKDLIDVLRFNVPNKLKLNCRSAVLRHIHTNDDDDDDDDDNDGVDGGGGNGNGDGGGSHSQTGTDFI</sequence>
<reference evidence="3" key="1">
    <citation type="submission" date="2014-03" db="EMBL/GenBank/DDBJ databases">
        <authorList>
            <person name="Aksoy S."/>
            <person name="Warren W."/>
            <person name="Wilson R.K."/>
        </authorList>
    </citation>
    <scope>NUCLEOTIDE SEQUENCE [LARGE SCALE GENOMIC DNA]</scope>
    <source>
        <strain evidence="3">IAEA</strain>
    </source>
</reference>
<dbReference type="AlphaFoldDB" id="A0A1A9WHS7"/>
<dbReference type="Proteomes" id="UP000091820">
    <property type="component" value="Unassembled WGS sequence"/>
</dbReference>
<evidence type="ECO:0000256" key="1">
    <source>
        <dbReference type="SAM" id="MobiDB-lite"/>
    </source>
</evidence>
<accession>A0A1A9WHS7</accession>
<feature type="compositionally biased region" description="Acidic residues" evidence="1">
    <location>
        <begin position="94"/>
        <end position="105"/>
    </location>
</feature>
<evidence type="ECO:0000313" key="2">
    <source>
        <dbReference type="EnsemblMetazoa" id="GBRI020313-PA"/>
    </source>
</evidence>
<protein>
    <submittedName>
        <fullName evidence="2">Uncharacterized protein</fullName>
    </submittedName>
</protein>
<reference evidence="2" key="2">
    <citation type="submission" date="2020-05" db="UniProtKB">
        <authorList>
            <consortium name="EnsemblMetazoa"/>
        </authorList>
    </citation>
    <scope>IDENTIFICATION</scope>
    <source>
        <strain evidence="2">IAEA</strain>
    </source>
</reference>
<name>A0A1A9WHS7_9MUSC</name>
<dbReference type="VEuPathDB" id="VectorBase:GBRI020313"/>
<keyword evidence="3" id="KW-1185">Reference proteome</keyword>
<feature type="compositionally biased region" description="Gly residues" evidence="1">
    <location>
        <begin position="106"/>
        <end position="120"/>
    </location>
</feature>